<evidence type="ECO:0000259" key="16">
    <source>
        <dbReference type="PROSITE" id="PS51829"/>
    </source>
</evidence>
<evidence type="ECO:0000256" key="11">
    <source>
        <dbReference type="ARBA" id="ARBA00023180"/>
    </source>
</evidence>
<dbReference type="InterPro" id="IPR002884">
    <property type="entry name" value="P_dom"/>
</dbReference>
<dbReference type="Pfam" id="PF16470">
    <property type="entry name" value="S8_pro-domain"/>
    <property type="match status" value="1"/>
</dbReference>
<dbReference type="Gene3D" id="2.60.120.260">
    <property type="entry name" value="Galactose-binding domain-like"/>
    <property type="match status" value="1"/>
</dbReference>
<feature type="region of interest" description="Disordered" evidence="14">
    <location>
        <begin position="877"/>
        <end position="931"/>
    </location>
</feature>
<dbReference type="GO" id="GO:0004252">
    <property type="term" value="F:serine-type endopeptidase activity"/>
    <property type="evidence" value="ECO:0007669"/>
    <property type="project" value="UniProtKB-UniRule"/>
</dbReference>
<dbReference type="CDD" id="cd04059">
    <property type="entry name" value="Peptidases_S8_Protein_convertases_Kexins_Furin-like"/>
    <property type="match status" value="1"/>
</dbReference>
<evidence type="ECO:0000256" key="12">
    <source>
        <dbReference type="PIRSR" id="PIRSR615500-1"/>
    </source>
</evidence>
<dbReference type="GO" id="GO:0005802">
    <property type="term" value="C:trans-Golgi network"/>
    <property type="evidence" value="ECO:0007669"/>
    <property type="project" value="TreeGrafter"/>
</dbReference>
<dbReference type="PROSITE" id="PS51829">
    <property type="entry name" value="P_HOMO_B"/>
    <property type="match status" value="1"/>
</dbReference>
<keyword evidence="8" id="KW-1133">Transmembrane helix</keyword>
<evidence type="ECO:0000256" key="5">
    <source>
        <dbReference type="ARBA" id="ARBA00022729"/>
    </source>
</evidence>
<evidence type="ECO:0000256" key="3">
    <source>
        <dbReference type="ARBA" id="ARBA00022685"/>
    </source>
</evidence>
<dbReference type="InterPro" id="IPR015500">
    <property type="entry name" value="Peptidase_S8_subtilisin-rel"/>
</dbReference>
<dbReference type="InterPro" id="IPR000209">
    <property type="entry name" value="Peptidase_S8/S53_dom"/>
</dbReference>
<keyword evidence="11" id="KW-0325">Glycoprotein</keyword>
<evidence type="ECO:0000256" key="7">
    <source>
        <dbReference type="ARBA" id="ARBA00022825"/>
    </source>
</evidence>
<dbReference type="AlphaFoldDB" id="A0AAD9N5A2"/>
<feature type="domain" description="P/Homo B" evidence="16">
    <location>
        <begin position="573"/>
        <end position="713"/>
    </location>
</feature>
<proteinExistence type="inferred from homology"/>
<dbReference type="PANTHER" id="PTHR42884:SF28">
    <property type="entry name" value="PROPROTEIN CONVERTASE SUBTILISIN_KEXIN TYPE 7"/>
    <property type="match status" value="1"/>
</dbReference>
<accession>A0AAD9N5A2</accession>
<dbReference type="PROSITE" id="PS00138">
    <property type="entry name" value="SUBTILASE_SER"/>
    <property type="match status" value="1"/>
</dbReference>
<name>A0AAD9N5A2_9ANNE</name>
<dbReference type="FunFam" id="2.60.120.260:FF:000026">
    <property type="entry name" value="proprotein convertase subtilisin/kexin type 7"/>
    <property type="match status" value="1"/>
</dbReference>
<feature type="signal peptide" evidence="15">
    <location>
        <begin position="1"/>
        <end position="21"/>
    </location>
</feature>
<dbReference type="GO" id="GO:0000139">
    <property type="term" value="C:Golgi membrane"/>
    <property type="evidence" value="ECO:0007669"/>
    <property type="project" value="TreeGrafter"/>
</dbReference>
<keyword evidence="18" id="KW-1185">Reference proteome</keyword>
<dbReference type="PANTHER" id="PTHR42884">
    <property type="entry name" value="PROPROTEIN CONVERTASE SUBTILISIN/KEXIN-RELATED"/>
    <property type="match status" value="1"/>
</dbReference>
<keyword evidence="6 13" id="KW-0378">Hydrolase</keyword>
<protein>
    <recommendedName>
        <fullName evidence="16">P/Homo B domain-containing protein</fullName>
    </recommendedName>
</protein>
<dbReference type="InterPro" id="IPR008979">
    <property type="entry name" value="Galactose-bd-like_sf"/>
</dbReference>
<dbReference type="InterPro" id="IPR022398">
    <property type="entry name" value="Peptidase_S8_His-AS"/>
</dbReference>
<feature type="chain" id="PRO_5042280384" description="P/Homo B domain-containing protein" evidence="15">
    <location>
        <begin position="22"/>
        <end position="950"/>
    </location>
</feature>
<dbReference type="InterPro" id="IPR038466">
    <property type="entry name" value="S8_pro-domain_sf"/>
</dbReference>
<comment type="caution">
    <text evidence="17">The sequence shown here is derived from an EMBL/GenBank/DDBJ whole genome shotgun (WGS) entry which is preliminary data.</text>
</comment>
<dbReference type="PROSITE" id="PS00137">
    <property type="entry name" value="SUBTILASE_HIS"/>
    <property type="match status" value="1"/>
</dbReference>
<evidence type="ECO:0000313" key="17">
    <source>
        <dbReference type="EMBL" id="KAK2155963.1"/>
    </source>
</evidence>
<feature type="active site" description="Charge relay system" evidence="12 13">
    <location>
        <position position="324"/>
    </location>
</feature>
<dbReference type="Pfam" id="PF00082">
    <property type="entry name" value="Peptidase_S8"/>
    <property type="match status" value="1"/>
</dbReference>
<dbReference type="InterPro" id="IPR032815">
    <property type="entry name" value="S8_pro-domain"/>
</dbReference>
<dbReference type="InterPro" id="IPR023828">
    <property type="entry name" value="Peptidase_S8_Ser-AS"/>
</dbReference>
<dbReference type="Proteomes" id="UP001208570">
    <property type="component" value="Unassembled WGS sequence"/>
</dbReference>
<evidence type="ECO:0000256" key="13">
    <source>
        <dbReference type="PROSITE-ProRule" id="PRU01240"/>
    </source>
</evidence>
<dbReference type="EMBL" id="JAODUP010000225">
    <property type="protein sequence ID" value="KAK2155963.1"/>
    <property type="molecule type" value="Genomic_DNA"/>
</dbReference>
<dbReference type="SUPFAM" id="SSF49785">
    <property type="entry name" value="Galactose-binding domain-like"/>
    <property type="match status" value="1"/>
</dbReference>
<evidence type="ECO:0000256" key="10">
    <source>
        <dbReference type="ARBA" id="ARBA00023145"/>
    </source>
</evidence>
<comment type="similarity">
    <text evidence="13">Belongs to the peptidase S8 family.</text>
</comment>
<dbReference type="PROSITE" id="PS51892">
    <property type="entry name" value="SUBTILASE"/>
    <property type="match status" value="1"/>
</dbReference>
<dbReference type="FunFam" id="3.40.50.200:FF:000005">
    <property type="entry name" value="Proprotein convertase subtilisin/kexin type 7"/>
    <property type="match status" value="1"/>
</dbReference>
<evidence type="ECO:0000256" key="9">
    <source>
        <dbReference type="ARBA" id="ARBA00023136"/>
    </source>
</evidence>
<reference evidence="17" key="1">
    <citation type="journal article" date="2023" name="Mol. Biol. Evol.">
        <title>Third-Generation Sequencing Reveals the Adaptive Role of the Epigenome in Three Deep-Sea Polychaetes.</title>
        <authorList>
            <person name="Perez M."/>
            <person name="Aroh O."/>
            <person name="Sun Y."/>
            <person name="Lan Y."/>
            <person name="Juniper S.K."/>
            <person name="Young C.R."/>
            <person name="Angers B."/>
            <person name="Qian P.Y."/>
        </authorList>
    </citation>
    <scope>NUCLEOTIDE SEQUENCE</scope>
    <source>
        <strain evidence="17">P08H-3</strain>
    </source>
</reference>
<keyword evidence="2 13" id="KW-0645">Protease</keyword>
<dbReference type="GO" id="GO:0016485">
    <property type="term" value="P:protein processing"/>
    <property type="evidence" value="ECO:0007669"/>
    <property type="project" value="TreeGrafter"/>
</dbReference>
<feature type="compositionally biased region" description="Polar residues" evidence="14">
    <location>
        <begin position="906"/>
        <end position="916"/>
    </location>
</feature>
<sequence>MPISVICLASLLVITFLDVNSLSQGSAGTQPAQEVSPGYSSSPNLSRRVLYNGSKHRHPGYTSGSCHLDTLSWAVKLKDESFLSSIFSHQILEERADIVAKETGMINEGPIGHFTDIYLFAHPDSKHLRALCPDYQRSRETSNKSAQSVQTFQPYNKPVSFSTSAKNTAVHIPREQHQSLLDLELEDVVADKVKSLTEERQGASLALVDIIKYTEEKLDEHRYVEWYTRQTVRRRTKRSLSFNDPDFNLQWHLINTAEPSMDINVTGVWERGITGKNVVAVVVDDGLEWTVPDIYPNYNSRGSWDLNSNDANPLPDVSNKHNHHGTRCAGEIAAVANNQYCGVGVAYEAGIAGIRVLDGPMTDSLEATAFTKNFDVNDVYSCSWGPDDDGKTVDGPHHLANLALRHGVYFGRQGYGSIYVVASGNGGSAGDNCNYDGYANSIFTITIGAVDETGHMPYYAEECASMLAVTFSSGSSLMRSIVTTDWLHHDGVGCTIQHTGTSAAAPLAAGMIVLMLSARPCLTWRDIQHIIVITALKIDIDVAQWQKNAAGLHHSHKHGFGLMDAWRLVNAAKVWEPVPWMTVFTSELQTVNDHIYAGSVMSYKYEVTRQNLIGYNLGSLEYVQVTVTIKHKYRGDIQILLYCPSNTYSVLGAYRPNDDSTDGFDSWTFSTVRCWAERPYGLYRIKIYDQGSEGGDRGLFISWKLKLFGSALSYEDMQNRMKKVYDSYGGQYLNDSYQASCPPPPEKIHVTSPLSEKILKILILTGVFATFMAIYESLEYLFCYDNEKKEHSKLMTLYKNAHIAANRTPSDDSRTSPERQTLLQGSVSYDGSGETIPLQEVSASCFDSADHRALISPSGSEAAGSSQMYLLPDCERASSSSSPMLYDTPSNKSSEPPNGRVKNQTKHPSSGTTSCAANHDQLPPPSHDCRHRSCDTELEYDEFVCSDDFQ</sequence>
<evidence type="ECO:0000256" key="14">
    <source>
        <dbReference type="SAM" id="MobiDB-lite"/>
    </source>
</evidence>
<evidence type="ECO:0000256" key="15">
    <source>
        <dbReference type="SAM" id="SignalP"/>
    </source>
</evidence>
<dbReference type="SUPFAM" id="SSF54897">
    <property type="entry name" value="Protease propeptides/inhibitors"/>
    <property type="match status" value="1"/>
</dbReference>
<evidence type="ECO:0000256" key="8">
    <source>
        <dbReference type="ARBA" id="ARBA00022989"/>
    </source>
</evidence>
<keyword evidence="4" id="KW-0812">Transmembrane</keyword>
<keyword evidence="10" id="KW-0865">Zymogen</keyword>
<keyword evidence="3" id="KW-0165">Cleavage on pair of basic residues</keyword>
<gene>
    <name evidence="17" type="ORF">LSH36_225g01060</name>
</gene>
<dbReference type="Gene3D" id="3.40.50.200">
    <property type="entry name" value="Peptidase S8/S53 domain"/>
    <property type="match status" value="1"/>
</dbReference>
<dbReference type="InterPro" id="IPR034182">
    <property type="entry name" value="Kexin/furin"/>
</dbReference>
<feature type="active site" description="Charge relay system" evidence="12 13">
    <location>
        <position position="284"/>
    </location>
</feature>
<feature type="active site" description="Charge relay system" evidence="12 13">
    <location>
        <position position="502"/>
    </location>
</feature>
<evidence type="ECO:0000313" key="18">
    <source>
        <dbReference type="Proteomes" id="UP001208570"/>
    </source>
</evidence>
<dbReference type="Pfam" id="PF01483">
    <property type="entry name" value="P_proprotein"/>
    <property type="match status" value="1"/>
</dbReference>
<organism evidence="17 18">
    <name type="scientific">Paralvinella palmiformis</name>
    <dbReference type="NCBI Taxonomy" id="53620"/>
    <lineage>
        <taxon>Eukaryota</taxon>
        <taxon>Metazoa</taxon>
        <taxon>Spiralia</taxon>
        <taxon>Lophotrochozoa</taxon>
        <taxon>Annelida</taxon>
        <taxon>Polychaeta</taxon>
        <taxon>Sedentaria</taxon>
        <taxon>Canalipalpata</taxon>
        <taxon>Terebellida</taxon>
        <taxon>Terebelliformia</taxon>
        <taxon>Alvinellidae</taxon>
        <taxon>Paralvinella</taxon>
    </lineage>
</organism>
<dbReference type="InterPro" id="IPR036852">
    <property type="entry name" value="Peptidase_S8/S53_dom_sf"/>
</dbReference>
<keyword evidence="9" id="KW-0472">Membrane</keyword>
<keyword evidence="5 15" id="KW-0732">Signal</keyword>
<evidence type="ECO:0000256" key="4">
    <source>
        <dbReference type="ARBA" id="ARBA00022692"/>
    </source>
</evidence>
<dbReference type="Gene3D" id="3.30.70.850">
    <property type="entry name" value="Peptidase S8, pro-domain"/>
    <property type="match status" value="1"/>
</dbReference>
<dbReference type="SUPFAM" id="SSF52743">
    <property type="entry name" value="Subtilisin-like"/>
    <property type="match status" value="1"/>
</dbReference>
<evidence type="ECO:0000256" key="6">
    <source>
        <dbReference type="ARBA" id="ARBA00022801"/>
    </source>
</evidence>
<feature type="compositionally biased region" description="Polar residues" evidence="14">
    <location>
        <begin position="877"/>
        <end position="896"/>
    </location>
</feature>
<keyword evidence="7 13" id="KW-0720">Serine protease</keyword>
<dbReference type="PRINTS" id="PR00723">
    <property type="entry name" value="SUBTILISIN"/>
</dbReference>
<evidence type="ECO:0000256" key="1">
    <source>
        <dbReference type="ARBA" id="ARBA00004370"/>
    </source>
</evidence>
<comment type="subcellular location">
    <subcellularLocation>
        <location evidence="1">Membrane</location>
    </subcellularLocation>
</comment>
<evidence type="ECO:0000256" key="2">
    <source>
        <dbReference type="ARBA" id="ARBA00022670"/>
    </source>
</evidence>